<dbReference type="EMBL" id="CP043869">
    <property type="protein sequence ID" value="QEQ96092.1"/>
    <property type="molecule type" value="Genomic_DNA"/>
</dbReference>
<accession>A0A5P1R9Y0</accession>
<keyword evidence="3" id="KW-1185">Reference proteome</keyword>
<dbReference type="RefSeq" id="WP_138988798.1">
    <property type="nucleotide sequence ID" value="NZ_CP043869.1"/>
</dbReference>
<reference evidence="2 3" key="1">
    <citation type="journal article" date="2019" name="Biochem. Eng. J.">
        <title>Metabolic engineering of the marine bacteria Neptunomonas concharum for the production of acetoin and meso-2,3-butanediol from acetate.</title>
        <authorList>
            <person name="Li W."/>
            <person name="Pu N."/>
            <person name="Liu C.-X."/>
            <person name="Yuan Q.-P."/>
            <person name="Li Z.-J."/>
        </authorList>
    </citation>
    <scope>NUCLEOTIDE SEQUENCE [LARGE SCALE GENOMIC DNA]</scope>
    <source>
        <strain evidence="2 3">JCM17730</strain>
    </source>
</reference>
<organism evidence="2 3">
    <name type="scientific">Neptunomonas concharum</name>
    <dbReference type="NCBI Taxonomy" id="1031538"/>
    <lineage>
        <taxon>Bacteria</taxon>
        <taxon>Pseudomonadati</taxon>
        <taxon>Pseudomonadota</taxon>
        <taxon>Gammaproteobacteria</taxon>
        <taxon>Oceanospirillales</taxon>
        <taxon>Oceanospirillaceae</taxon>
        <taxon>Neptunomonas</taxon>
    </lineage>
</organism>
<gene>
    <name evidence="2" type="ORF">F0U83_04875</name>
</gene>
<dbReference type="CDD" id="cd02947">
    <property type="entry name" value="TRX_family"/>
    <property type="match status" value="1"/>
</dbReference>
<feature type="domain" description="Thioredoxin" evidence="1">
    <location>
        <begin position="13"/>
        <end position="75"/>
    </location>
</feature>
<evidence type="ECO:0000313" key="2">
    <source>
        <dbReference type="EMBL" id="QEQ96092.1"/>
    </source>
</evidence>
<dbReference type="Pfam" id="PF00085">
    <property type="entry name" value="Thioredoxin"/>
    <property type="match status" value="1"/>
</dbReference>
<evidence type="ECO:0000313" key="3">
    <source>
        <dbReference type="Proteomes" id="UP000324760"/>
    </source>
</evidence>
<proteinExistence type="predicted"/>
<sequence>MSESIGKTGLWLFGGEHCGVCHAIRPQIERYLRDNWPDLALHYVDCEKASEECAQNQVFSLPVVRLYLDGRLYIEEVQVFSLSRFFKELDYLCERFFHAKT</sequence>
<dbReference type="KEGG" id="ncu:F0U83_04875"/>
<dbReference type="OrthoDB" id="9797598at2"/>
<dbReference type="InterPro" id="IPR013766">
    <property type="entry name" value="Thioredoxin_domain"/>
</dbReference>
<dbReference type="SUPFAM" id="SSF52833">
    <property type="entry name" value="Thioredoxin-like"/>
    <property type="match status" value="1"/>
</dbReference>
<dbReference type="Proteomes" id="UP000324760">
    <property type="component" value="Chromosome"/>
</dbReference>
<protein>
    <submittedName>
        <fullName evidence="2">Thioredoxin family protein</fullName>
    </submittedName>
</protein>
<dbReference type="Gene3D" id="3.40.30.10">
    <property type="entry name" value="Glutaredoxin"/>
    <property type="match status" value="1"/>
</dbReference>
<dbReference type="AlphaFoldDB" id="A0A5P1R9Y0"/>
<evidence type="ECO:0000259" key="1">
    <source>
        <dbReference type="Pfam" id="PF00085"/>
    </source>
</evidence>
<dbReference type="InterPro" id="IPR036249">
    <property type="entry name" value="Thioredoxin-like_sf"/>
</dbReference>
<name>A0A5P1R9Y0_9GAMM</name>